<proteinExistence type="predicted"/>
<dbReference type="Proteomes" id="UP000193144">
    <property type="component" value="Unassembled WGS sequence"/>
</dbReference>
<accession>A0A1Y2A7Z2</accession>
<evidence type="ECO:0000313" key="2">
    <source>
        <dbReference type="Proteomes" id="UP000193144"/>
    </source>
</evidence>
<sequence>MAIPFGFSHSSCPDLTRSSTGAWILPAELSSRVAELIAEAGDNQRTAAQCYQRLGAEWVQEYYGGPHDPGKTFYFEDPIRTTISKVRNYMQHRGAWEMTQEQRAAVDAWKITHPGWEWARCFEASGGKWIADYHYCILDNDGNLPRDSPC</sequence>
<comment type="caution">
    <text evidence="1">The sequence shown here is derived from an EMBL/GenBank/DDBJ whole genome shotgun (WGS) entry which is preliminary data.</text>
</comment>
<dbReference type="OrthoDB" id="3783470at2759"/>
<gene>
    <name evidence="1" type="ORF">BCR34DRAFT_596350</name>
</gene>
<evidence type="ECO:0000313" key="1">
    <source>
        <dbReference type="EMBL" id="ORY18427.1"/>
    </source>
</evidence>
<keyword evidence="2" id="KW-1185">Reference proteome</keyword>
<name>A0A1Y2A7Z2_9PLEO</name>
<dbReference type="EMBL" id="MCFA01000007">
    <property type="protein sequence ID" value="ORY18427.1"/>
    <property type="molecule type" value="Genomic_DNA"/>
</dbReference>
<dbReference type="AlphaFoldDB" id="A0A1Y2A7Z2"/>
<protein>
    <submittedName>
        <fullName evidence="1">Uncharacterized protein</fullName>
    </submittedName>
</protein>
<organism evidence="1 2">
    <name type="scientific">Clohesyomyces aquaticus</name>
    <dbReference type="NCBI Taxonomy" id="1231657"/>
    <lineage>
        <taxon>Eukaryota</taxon>
        <taxon>Fungi</taxon>
        <taxon>Dikarya</taxon>
        <taxon>Ascomycota</taxon>
        <taxon>Pezizomycotina</taxon>
        <taxon>Dothideomycetes</taxon>
        <taxon>Pleosporomycetidae</taxon>
        <taxon>Pleosporales</taxon>
        <taxon>Lindgomycetaceae</taxon>
        <taxon>Clohesyomyces</taxon>
    </lineage>
</organism>
<reference evidence="1 2" key="1">
    <citation type="submission" date="2016-07" db="EMBL/GenBank/DDBJ databases">
        <title>Pervasive Adenine N6-methylation of Active Genes in Fungi.</title>
        <authorList>
            <consortium name="DOE Joint Genome Institute"/>
            <person name="Mondo S.J."/>
            <person name="Dannebaum R.O."/>
            <person name="Kuo R.C."/>
            <person name="Labutti K."/>
            <person name="Haridas S."/>
            <person name="Kuo A."/>
            <person name="Salamov A."/>
            <person name="Ahrendt S.R."/>
            <person name="Lipzen A."/>
            <person name="Sullivan W."/>
            <person name="Andreopoulos W.B."/>
            <person name="Clum A."/>
            <person name="Lindquist E."/>
            <person name="Daum C."/>
            <person name="Ramamoorthy G.K."/>
            <person name="Gryganskyi A."/>
            <person name="Culley D."/>
            <person name="Magnuson J.K."/>
            <person name="James T.Y."/>
            <person name="O'Malley M.A."/>
            <person name="Stajich J.E."/>
            <person name="Spatafora J.W."/>
            <person name="Visel A."/>
            <person name="Grigoriev I.V."/>
        </authorList>
    </citation>
    <scope>NUCLEOTIDE SEQUENCE [LARGE SCALE GENOMIC DNA]</scope>
    <source>
        <strain evidence="1 2">CBS 115471</strain>
    </source>
</reference>